<evidence type="ECO:0000313" key="1">
    <source>
        <dbReference type="EMBL" id="MBC1565071.1"/>
    </source>
</evidence>
<sequence>MQKLPMQYLNLDQYYLDLKSFLAPPWQVDNFNTTEAIKEELAYLAYDTSYEEHQYIEKLESKDAKDGLNRQFVFQMRNNPIEEGICIFEYVGHRT</sequence>
<dbReference type="RefSeq" id="WP_185417045.1">
    <property type="nucleotide sequence ID" value="NZ_JAARRU010000001.1"/>
</dbReference>
<proteinExistence type="predicted"/>
<comment type="caution">
    <text evidence="1">The sequence shown here is derived from an EMBL/GenBank/DDBJ whole genome shotgun (WGS) entry which is preliminary data.</text>
</comment>
<evidence type="ECO:0000313" key="2">
    <source>
        <dbReference type="Proteomes" id="UP000586951"/>
    </source>
</evidence>
<dbReference type="AlphaFoldDB" id="A0A841ZTL5"/>
<organism evidence="1 2">
    <name type="scientific">Listeria booriae</name>
    <dbReference type="NCBI Taxonomy" id="1552123"/>
    <lineage>
        <taxon>Bacteria</taxon>
        <taxon>Bacillati</taxon>
        <taxon>Bacillota</taxon>
        <taxon>Bacilli</taxon>
        <taxon>Bacillales</taxon>
        <taxon>Listeriaceae</taxon>
        <taxon>Listeria</taxon>
    </lineage>
</organism>
<name>A0A841ZTL5_9LIST</name>
<protein>
    <submittedName>
        <fullName evidence="1">Uncharacterized protein</fullName>
    </submittedName>
</protein>
<dbReference type="Proteomes" id="UP000586951">
    <property type="component" value="Unassembled WGS sequence"/>
</dbReference>
<reference evidence="1 2" key="1">
    <citation type="submission" date="2020-03" db="EMBL/GenBank/DDBJ databases">
        <title>Soil Listeria distribution.</title>
        <authorList>
            <person name="Liao J."/>
            <person name="Wiedmann M."/>
        </authorList>
    </citation>
    <scope>NUCLEOTIDE SEQUENCE [LARGE SCALE GENOMIC DNA]</scope>
    <source>
        <strain evidence="1 2">FSL L7-1427</strain>
    </source>
</reference>
<accession>A0A841ZTL5</accession>
<gene>
    <name evidence="1" type="ORF">HB907_06590</name>
</gene>
<dbReference type="EMBL" id="JAARRU010000001">
    <property type="protein sequence ID" value="MBC1565071.1"/>
    <property type="molecule type" value="Genomic_DNA"/>
</dbReference>